<dbReference type="AlphaFoldDB" id="A0AA40FE36"/>
<evidence type="ECO:0000313" key="2">
    <source>
        <dbReference type="Proteomes" id="UP001177670"/>
    </source>
</evidence>
<gene>
    <name evidence="1" type="ORF">K0M31_016698</name>
</gene>
<name>A0AA40FE36_9HYME</name>
<dbReference type="Proteomes" id="UP001177670">
    <property type="component" value="Unassembled WGS sequence"/>
</dbReference>
<evidence type="ECO:0000313" key="1">
    <source>
        <dbReference type="EMBL" id="KAK1117324.1"/>
    </source>
</evidence>
<protein>
    <submittedName>
        <fullName evidence="1">Uncharacterized protein</fullName>
    </submittedName>
</protein>
<organism evidence="1 2">
    <name type="scientific">Melipona bicolor</name>
    <dbReference type="NCBI Taxonomy" id="60889"/>
    <lineage>
        <taxon>Eukaryota</taxon>
        <taxon>Metazoa</taxon>
        <taxon>Ecdysozoa</taxon>
        <taxon>Arthropoda</taxon>
        <taxon>Hexapoda</taxon>
        <taxon>Insecta</taxon>
        <taxon>Pterygota</taxon>
        <taxon>Neoptera</taxon>
        <taxon>Endopterygota</taxon>
        <taxon>Hymenoptera</taxon>
        <taxon>Apocrita</taxon>
        <taxon>Aculeata</taxon>
        <taxon>Apoidea</taxon>
        <taxon>Anthophila</taxon>
        <taxon>Apidae</taxon>
        <taxon>Melipona</taxon>
    </lineage>
</organism>
<sequence>MRPEKESIKVRGVKKISNNGVLVETSTKEEMQRVHENKKLTNAGHVTSIPAKKRPMVIVYDIPNSSDEKQLQSSLRRQNFE</sequence>
<dbReference type="EMBL" id="JAHYIQ010000052">
    <property type="protein sequence ID" value="KAK1117324.1"/>
    <property type="molecule type" value="Genomic_DNA"/>
</dbReference>
<comment type="caution">
    <text evidence="1">The sequence shown here is derived from an EMBL/GenBank/DDBJ whole genome shotgun (WGS) entry which is preliminary data.</text>
</comment>
<accession>A0AA40FE36</accession>
<proteinExistence type="predicted"/>
<keyword evidence="2" id="KW-1185">Reference proteome</keyword>
<reference evidence="1" key="1">
    <citation type="submission" date="2021-10" db="EMBL/GenBank/DDBJ databases">
        <title>Melipona bicolor Genome sequencing and assembly.</title>
        <authorList>
            <person name="Araujo N.S."/>
            <person name="Arias M.C."/>
        </authorList>
    </citation>
    <scope>NUCLEOTIDE SEQUENCE</scope>
    <source>
        <strain evidence="1">USP_2M_L1-L4_2017</strain>
        <tissue evidence="1">Whole body</tissue>
    </source>
</reference>